<accession>A0A1G9PRZ3</accession>
<dbReference type="STRING" id="482461.SAMN05216244_1547"/>
<feature type="transmembrane region" description="Helical" evidence="1">
    <location>
        <begin position="37"/>
        <end position="56"/>
    </location>
</feature>
<evidence type="ECO:0000313" key="2">
    <source>
        <dbReference type="EMBL" id="SDM01560.1"/>
    </source>
</evidence>
<keyword evidence="1" id="KW-1133">Transmembrane helix</keyword>
<dbReference type="AlphaFoldDB" id="A0A1G9PRZ3"/>
<keyword evidence="1" id="KW-0812">Transmembrane</keyword>
<dbReference type="RefSeq" id="WP_074598190.1">
    <property type="nucleotide sequence ID" value="NZ_FNHF01000001.1"/>
</dbReference>
<keyword evidence="1" id="KW-0472">Membrane</keyword>
<feature type="transmembrane region" description="Helical" evidence="1">
    <location>
        <begin position="63"/>
        <end position="95"/>
    </location>
</feature>
<evidence type="ECO:0000313" key="3">
    <source>
        <dbReference type="Proteomes" id="UP000182347"/>
    </source>
</evidence>
<dbReference type="Proteomes" id="UP000182347">
    <property type="component" value="Unassembled WGS sequence"/>
</dbReference>
<dbReference type="Pfam" id="PF05437">
    <property type="entry name" value="AzlD"/>
    <property type="match status" value="1"/>
</dbReference>
<keyword evidence="3" id="KW-1185">Reference proteome</keyword>
<name>A0A1G9PRZ3_9BACI</name>
<dbReference type="InterPro" id="IPR008407">
    <property type="entry name" value="Brnchd-chn_aa_trnsp_AzlD"/>
</dbReference>
<sequence>MILFIILGMSLVTMIPRMLPAYIVDKVHFPEWINRWLNAIPYAALGALIFPGILTVKPDQPHLGLIGGAVAVILAFLGLNIILVVIGAIATVFLLTF</sequence>
<gene>
    <name evidence="2" type="ORF">SAMN05216244_1547</name>
</gene>
<organism evidence="2 3">
    <name type="scientific">Sediminibacillus halophilus</name>
    <dbReference type="NCBI Taxonomy" id="482461"/>
    <lineage>
        <taxon>Bacteria</taxon>
        <taxon>Bacillati</taxon>
        <taxon>Bacillota</taxon>
        <taxon>Bacilli</taxon>
        <taxon>Bacillales</taxon>
        <taxon>Bacillaceae</taxon>
        <taxon>Sediminibacillus</taxon>
    </lineage>
</organism>
<dbReference type="EMBL" id="FNHF01000001">
    <property type="protein sequence ID" value="SDM01560.1"/>
    <property type="molecule type" value="Genomic_DNA"/>
</dbReference>
<proteinExistence type="predicted"/>
<reference evidence="3" key="1">
    <citation type="submission" date="2016-10" db="EMBL/GenBank/DDBJ databases">
        <authorList>
            <person name="Varghese N."/>
            <person name="Submissions S."/>
        </authorList>
    </citation>
    <scope>NUCLEOTIDE SEQUENCE [LARGE SCALE GENOMIC DNA]</scope>
    <source>
        <strain evidence="3">CGMCC 1.6199</strain>
    </source>
</reference>
<protein>
    <submittedName>
        <fullName evidence="2">Branched-chain amino acid transport protein</fullName>
    </submittedName>
</protein>
<dbReference type="OrthoDB" id="9811308at2"/>
<evidence type="ECO:0000256" key="1">
    <source>
        <dbReference type="SAM" id="Phobius"/>
    </source>
</evidence>